<dbReference type="PANTHER" id="PTHR24006:SF677">
    <property type="entry name" value="UBIQUITIN CARBOXYL-TERMINAL HYDROLASE 19"/>
    <property type="match status" value="1"/>
</dbReference>
<dbReference type="FunCoup" id="A0A2K1KA86">
    <property type="interactions" value="2895"/>
</dbReference>
<name>A0A2K1KA86_PHYPA</name>
<dbReference type="Pfam" id="PF01753">
    <property type="entry name" value="zf-MYND"/>
    <property type="match status" value="1"/>
</dbReference>
<evidence type="ECO:0000256" key="2">
    <source>
        <dbReference type="ARBA" id="ARBA00022723"/>
    </source>
</evidence>
<accession>A0A2K1KA86</accession>
<feature type="domain" description="USP" evidence="9">
    <location>
        <begin position="448"/>
        <end position="753"/>
    </location>
</feature>
<dbReference type="Gramene" id="Pp3c7_3920V3.2">
    <property type="protein sequence ID" value="Pp3c7_3920V3.2"/>
    <property type="gene ID" value="Pp3c7_3920"/>
</dbReference>
<dbReference type="InterPro" id="IPR050164">
    <property type="entry name" value="Peptidase_C19"/>
</dbReference>
<evidence type="ECO:0000256" key="5">
    <source>
        <dbReference type="PROSITE-ProRule" id="PRU00134"/>
    </source>
</evidence>
<reference evidence="12" key="3">
    <citation type="submission" date="2020-12" db="UniProtKB">
        <authorList>
            <consortium name="EnsemblPlants"/>
        </authorList>
    </citation>
    <scope>IDENTIFICATION</scope>
</reference>
<keyword evidence="3 5" id="KW-0863">Zinc-finger</keyword>
<dbReference type="KEGG" id="ppp:112284936"/>
<keyword evidence="4" id="KW-0862">Zinc</keyword>
<dbReference type="GO" id="GO:0004843">
    <property type="term" value="F:cysteine-type deubiquitinase activity"/>
    <property type="evidence" value="ECO:0000318"/>
    <property type="project" value="GO_Central"/>
</dbReference>
<keyword evidence="8" id="KW-1133">Transmembrane helix</keyword>
<dbReference type="GO" id="GO:0008270">
    <property type="term" value="F:zinc ion binding"/>
    <property type="evidence" value="ECO:0007669"/>
    <property type="project" value="UniProtKB-KW"/>
</dbReference>
<dbReference type="Gramene" id="Pp3c7_3920V3.1">
    <property type="protein sequence ID" value="Pp3c7_3920V3.1"/>
    <property type="gene ID" value="Pp3c7_3920"/>
</dbReference>
<keyword evidence="8" id="KW-0472">Membrane</keyword>
<dbReference type="EnsemblPlants" id="Pp3c7_3920V3.5">
    <property type="protein sequence ID" value="Pp3c7_3920V3.5"/>
    <property type="gene ID" value="Pp3c7_3920"/>
</dbReference>
<dbReference type="RefSeq" id="XP_024381101.1">
    <property type="nucleotide sequence ID" value="XM_024525333.2"/>
</dbReference>
<dbReference type="SUPFAM" id="SSF54001">
    <property type="entry name" value="Cysteine proteinases"/>
    <property type="match status" value="1"/>
</dbReference>
<dbReference type="PROSITE" id="PS00972">
    <property type="entry name" value="USP_1"/>
    <property type="match status" value="1"/>
</dbReference>
<dbReference type="GO" id="GO:0016579">
    <property type="term" value="P:protein deubiquitination"/>
    <property type="evidence" value="ECO:0007669"/>
    <property type="project" value="InterPro"/>
</dbReference>
<dbReference type="STRING" id="3218.A0A2K1KA86"/>
<comment type="similarity">
    <text evidence="1">Belongs to the peptidase C19 family.</text>
</comment>
<dbReference type="GO" id="GO:0005829">
    <property type="term" value="C:cytosol"/>
    <property type="evidence" value="ECO:0000318"/>
    <property type="project" value="GO_Central"/>
</dbReference>
<evidence type="ECO:0000256" key="8">
    <source>
        <dbReference type="SAM" id="Phobius"/>
    </source>
</evidence>
<evidence type="ECO:0000313" key="11">
    <source>
        <dbReference type="EMBL" id="PNR50696.1"/>
    </source>
</evidence>
<dbReference type="EnsemblPlants" id="Pp3c7_3920V3.3">
    <property type="protein sequence ID" value="Pp3c7_3920V3.3"/>
    <property type="gene ID" value="Pp3c7_3920"/>
</dbReference>
<dbReference type="OrthoDB" id="420187at2759"/>
<evidence type="ECO:0008006" key="14">
    <source>
        <dbReference type="Google" id="ProtNLM"/>
    </source>
</evidence>
<dbReference type="PROSITE" id="PS50235">
    <property type="entry name" value="USP_3"/>
    <property type="match status" value="1"/>
</dbReference>
<dbReference type="Pfam" id="PF00443">
    <property type="entry name" value="UCH"/>
    <property type="match status" value="1"/>
</dbReference>
<dbReference type="InterPro" id="IPR001394">
    <property type="entry name" value="Peptidase_C19_UCH"/>
</dbReference>
<keyword evidence="13" id="KW-1185">Reference proteome</keyword>
<dbReference type="PaxDb" id="3218-PP1S136_13V6.1"/>
<feature type="region of interest" description="Disordered" evidence="7">
    <location>
        <begin position="344"/>
        <end position="383"/>
    </location>
</feature>
<dbReference type="CDD" id="cd02661">
    <property type="entry name" value="Peptidase_C19E"/>
    <property type="match status" value="1"/>
</dbReference>
<dbReference type="OMA" id="NTERSCY"/>
<keyword evidence="2" id="KW-0479">Metal-binding</keyword>
<evidence type="ECO:0000256" key="3">
    <source>
        <dbReference type="ARBA" id="ARBA00022771"/>
    </source>
</evidence>
<dbReference type="EnsemblPlants" id="Pp3c7_3920V3.1">
    <property type="protein sequence ID" value="Pp3c7_3920V3.1"/>
    <property type="gene ID" value="Pp3c7_3920"/>
</dbReference>
<dbReference type="Gene3D" id="6.10.140.2220">
    <property type="match status" value="1"/>
</dbReference>
<dbReference type="InterPro" id="IPR002893">
    <property type="entry name" value="Znf_MYND"/>
</dbReference>
<dbReference type="InterPro" id="IPR038765">
    <property type="entry name" value="Papain-like_cys_pep_sf"/>
</dbReference>
<dbReference type="AlphaFoldDB" id="A0A2K1KA86"/>
<dbReference type="GO" id="GO:0031647">
    <property type="term" value="P:regulation of protein stability"/>
    <property type="evidence" value="ECO:0000318"/>
    <property type="project" value="GO_Central"/>
</dbReference>
<dbReference type="InterPro" id="IPR018200">
    <property type="entry name" value="USP_CS"/>
</dbReference>
<evidence type="ECO:0000256" key="4">
    <source>
        <dbReference type="ARBA" id="ARBA00022833"/>
    </source>
</evidence>
<evidence type="ECO:0000259" key="10">
    <source>
        <dbReference type="PROSITE" id="PS50865"/>
    </source>
</evidence>
<dbReference type="EMBL" id="ABEU02000007">
    <property type="protein sequence ID" value="PNR50696.1"/>
    <property type="molecule type" value="Genomic_DNA"/>
</dbReference>
<evidence type="ECO:0000256" key="6">
    <source>
        <dbReference type="SAM" id="Coils"/>
    </source>
</evidence>
<protein>
    <recommendedName>
        <fullName evidence="14">Ubiquitinyl hydrolase 1</fullName>
    </recommendedName>
</protein>
<evidence type="ECO:0000256" key="1">
    <source>
        <dbReference type="ARBA" id="ARBA00009085"/>
    </source>
</evidence>
<dbReference type="GeneID" id="112284936"/>
<dbReference type="GO" id="GO:0005634">
    <property type="term" value="C:nucleus"/>
    <property type="evidence" value="ECO:0000318"/>
    <property type="project" value="GO_Central"/>
</dbReference>
<sequence>MQDLLEVSIPAVVFIPLFVVCVTLWRWYQWNVQSGEIRRVEFIKFQLLARDEKERAEKAYEDYNRQQGYIRRRQDAQQRPVDYRVDYRSQPAAGNDYPRRVQFQQDHVYGAGVRYPRRQDEEEVRRRKWAEERRGVGVDEFRIKQAEEYYRTKQAELEVLRRKQAEAEEEERRQRTKADTDIRLRLAEEADRKRFEAEVERKRLAEDEERKRFEAEVERKRLAEDAERKRIEAEVERNRLAEDAERKRIEAEEEEKKRWAEIDEISRKAVLEAQAKALGEEREHMRMEAEEISHKRTQGLICSVCSKRTKQRCSRCKDVLYCSRECQVKHWNDGHREDCIGLDSSSSPESSNGDFRNFSDVLTPRSSRSDTSVDESVAPSLSPALSPAPTLGISTVSDSAPVSPQMGPLLKTFSTVSEDGRRMKPKKILFPYDDFVVLFDANIEFLPCGLLNCGNSCFVNAVLQCFTYTQPLVAYLLSGDHGRKCKKTDWCFICALQEHAVKVKQRIPFSPSGILSHLRSIARGLNYGNQEDAHEFMSSAIHLMQSICLDEAGGEKGVDSCTQQTTFTHHIFGGLLQSQVKCNQCHLQSNRYEVMMDLAVEIPGNVRSLEDALGVFTAPEILDGENKYKCNRCDAYVDAYKQLTVHEAPNILVVTLKRFKGGRYGKLTNYVAFPEVLDMGPYMSGNRGLTPVYNLYAVVVHASVSNAAHNGHYFCLVKNPNGYWYRADDAKVTEVGVDWVTSQEAYILLYKRSRSRSVDFEDDTLDQLSFVAQDEYVRTVLASHPQPQYMSVRMPSWASPITDPFDTPYHYRWY</sequence>
<feature type="transmembrane region" description="Helical" evidence="8">
    <location>
        <begin position="7"/>
        <end position="28"/>
    </location>
</feature>
<keyword evidence="8" id="KW-0812">Transmembrane</keyword>
<dbReference type="Gene3D" id="3.90.70.10">
    <property type="entry name" value="Cysteine proteinases"/>
    <property type="match status" value="1"/>
</dbReference>
<evidence type="ECO:0000313" key="13">
    <source>
        <dbReference type="Proteomes" id="UP000006727"/>
    </source>
</evidence>
<dbReference type="EnsemblPlants" id="Pp3c7_3920V3.2">
    <property type="protein sequence ID" value="Pp3c7_3920V3.2"/>
    <property type="gene ID" value="Pp3c7_3920"/>
</dbReference>
<dbReference type="Gramene" id="Pp3c7_3920V3.5">
    <property type="protein sequence ID" value="Pp3c7_3920V3.5"/>
    <property type="gene ID" value="Pp3c7_3920"/>
</dbReference>
<evidence type="ECO:0000256" key="7">
    <source>
        <dbReference type="SAM" id="MobiDB-lite"/>
    </source>
</evidence>
<gene>
    <name evidence="12" type="primary">LOC112284936</name>
    <name evidence="11" type="ORF">PHYPA_009882</name>
</gene>
<evidence type="ECO:0000259" key="9">
    <source>
        <dbReference type="PROSITE" id="PS50235"/>
    </source>
</evidence>
<dbReference type="PROSITE" id="PS50865">
    <property type="entry name" value="ZF_MYND_2"/>
    <property type="match status" value="1"/>
</dbReference>
<dbReference type="EnsemblPlants" id="Pp3c7_3920V3.4">
    <property type="protein sequence ID" value="Pp3c7_3920V3.4"/>
    <property type="gene ID" value="Pp3c7_3920"/>
</dbReference>
<dbReference type="PROSITE" id="PS01360">
    <property type="entry name" value="ZF_MYND_1"/>
    <property type="match status" value="1"/>
</dbReference>
<reference evidence="11 13" key="2">
    <citation type="journal article" date="2018" name="Plant J.">
        <title>The Physcomitrella patens chromosome-scale assembly reveals moss genome structure and evolution.</title>
        <authorList>
            <person name="Lang D."/>
            <person name="Ullrich K.K."/>
            <person name="Murat F."/>
            <person name="Fuchs J."/>
            <person name="Jenkins J."/>
            <person name="Haas F.B."/>
            <person name="Piednoel M."/>
            <person name="Gundlach H."/>
            <person name="Van Bel M."/>
            <person name="Meyberg R."/>
            <person name="Vives C."/>
            <person name="Morata J."/>
            <person name="Symeonidi A."/>
            <person name="Hiss M."/>
            <person name="Muchero W."/>
            <person name="Kamisugi Y."/>
            <person name="Saleh O."/>
            <person name="Blanc G."/>
            <person name="Decker E.L."/>
            <person name="van Gessel N."/>
            <person name="Grimwood J."/>
            <person name="Hayes R.D."/>
            <person name="Graham S.W."/>
            <person name="Gunter L.E."/>
            <person name="McDaniel S.F."/>
            <person name="Hoernstein S.N.W."/>
            <person name="Larsson A."/>
            <person name="Li F.W."/>
            <person name="Perroud P.F."/>
            <person name="Phillips J."/>
            <person name="Ranjan P."/>
            <person name="Rokshar D.S."/>
            <person name="Rothfels C.J."/>
            <person name="Schneider L."/>
            <person name="Shu S."/>
            <person name="Stevenson D.W."/>
            <person name="Thummler F."/>
            <person name="Tillich M."/>
            <person name="Villarreal Aguilar J.C."/>
            <person name="Widiez T."/>
            <person name="Wong G.K."/>
            <person name="Wymore A."/>
            <person name="Zhang Y."/>
            <person name="Zimmer A.D."/>
            <person name="Quatrano R.S."/>
            <person name="Mayer K.F.X."/>
            <person name="Goodstein D."/>
            <person name="Casacuberta J.M."/>
            <person name="Vandepoele K."/>
            <person name="Reski R."/>
            <person name="Cuming A.C."/>
            <person name="Tuskan G.A."/>
            <person name="Maumus F."/>
            <person name="Salse J."/>
            <person name="Schmutz J."/>
            <person name="Rensing S.A."/>
        </authorList>
    </citation>
    <scope>NUCLEOTIDE SEQUENCE [LARGE SCALE GENOMIC DNA]</scope>
    <source>
        <strain evidence="12 13">cv. Gransden 2004</strain>
    </source>
</reference>
<proteinExistence type="inferred from homology"/>
<dbReference type="PANTHER" id="PTHR24006">
    <property type="entry name" value="UBIQUITIN CARBOXYL-TERMINAL HYDROLASE"/>
    <property type="match status" value="1"/>
</dbReference>
<feature type="coiled-coil region" evidence="6">
    <location>
        <begin position="143"/>
        <end position="288"/>
    </location>
</feature>
<dbReference type="Gramene" id="Pp3c7_3920V3.4">
    <property type="protein sequence ID" value="Pp3c7_3920V3.4"/>
    <property type="gene ID" value="Pp3c7_3920"/>
</dbReference>
<reference evidence="11 13" key="1">
    <citation type="journal article" date="2008" name="Science">
        <title>The Physcomitrella genome reveals evolutionary insights into the conquest of land by plants.</title>
        <authorList>
            <person name="Rensing S."/>
            <person name="Lang D."/>
            <person name="Zimmer A."/>
            <person name="Terry A."/>
            <person name="Salamov A."/>
            <person name="Shapiro H."/>
            <person name="Nishiyama T."/>
            <person name="Perroud P.-F."/>
            <person name="Lindquist E."/>
            <person name="Kamisugi Y."/>
            <person name="Tanahashi T."/>
            <person name="Sakakibara K."/>
            <person name="Fujita T."/>
            <person name="Oishi K."/>
            <person name="Shin-I T."/>
            <person name="Kuroki Y."/>
            <person name="Toyoda A."/>
            <person name="Suzuki Y."/>
            <person name="Hashimoto A."/>
            <person name="Yamaguchi K."/>
            <person name="Sugano A."/>
            <person name="Kohara Y."/>
            <person name="Fujiyama A."/>
            <person name="Anterola A."/>
            <person name="Aoki S."/>
            <person name="Ashton N."/>
            <person name="Barbazuk W.B."/>
            <person name="Barker E."/>
            <person name="Bennetzen J."/>
            <person name="Bezanilla M."/>
            <person name="Blankenship R."/>
            <person name="Cho S.H."/>
            <person name="Dutcher S."/>
            <person name="Estelle M."/>
            <person name="Fawcett J.A."/>
            <person name="Gundlach H."/>
            <person name="Hanada K."/>
            <person name="Heyl A."/>
            <person name="Hicks K.A."/>
            <person name="Hugh J."/>
            <person name="Lohr M."/>
            <person name="Mayer K."/>
            <person name="Melkozernov A."/>
            <person name="Murata T."/>
            <person name="Nelson D."/>
            <person name="Pils B."/>
            <person name="Prigge M."/>
            <person name="Reiss B."/>
            <person name="Renner T."/>
            <person name="Rombauts S."/>
            <person name="Rushton P."/>
            <person name="Sanderfoot A."/>
            <person name="Schween G."/>
            <person name="Shiu S.-H."/>
            <person name="Stueber K."/>
            <person name="Theodoulou F.L."/>
            <person name="Tu H."/>
            <person name="Van de Peer Y."/>
            <person name="Verrier P.J."/>
            <person name="Waters E."/>
            <person name="Wood A."/>
            <person name="Yang L."/>
            <person name="Cove D."/>
            <person name="Cuming A."/>
            <person name="Hasebe M."/>
            <person name="Lucas S."/>
            <person name="Mishler D.B."/>
            <person name="Reski R."/>
            <person name="Grigoriev I."/>
            <person name="Quatrano R.S."/>
            <person name="Boore J.L."/>
        </authorList>
    </citation>
    <scope>NUCLEOTIDE SEQUENCE [LARGE SCALE GENOMIC DNA]</scope>
    <source>
        <strain evidence="12 13">cv. Gransden 2004</strain>
    </source>
</reference>
<dbReference type="Gramene" id="Pp3c7_3920V3.3">
    <property type="protein sequence ID" value="Pp3c7_3920V3.3"/>
    <property type="gene ID" value="Pp3c7_3920"/>
</dbReference>
<dbReference type="Proteomes" id="UP000006727">
    <property type="component" value="Chromosome 7"/>
</dbReference>
<organism evidence="11">
    <name type="scientific">Physcomitrium patens</name>
    <name type="common">Spreading-leaved earth moss</name>
    <name type="synonym">Physcomitrella patens</name>
    <dbReference type="NCBI Taxonomy" id="3218"/>
    <lineage>
        <taxon>Eukaryota</taxon>
        <taxon>Viridiplantae</taxon>
        <taxon>Streptophyta</taxon>
        <taxon>Embryophyta</taxon>
        <taxon>Bryophyta</taxon>
        <taxon>Bryophytina</taxon>
        <taxon>Bryopsida</taxon>
        <taxon>Funariidae</taxon>
        <taxon>Funariales</taxon>
        <taxon>Funariaceae</taxon>
        <taxon>Physcomitrium</taxon>
    </lineage>
</organism>
<feature type="domain" description="MYND-type" evidence="10">
    <location>
        <begin position="302"/>
        <end position="339"/>
    </location>
</feature>
<dbReference type="InterPro" id="IPR028889">
    <property type="entry name" value="USP"/>
</dbReference>
<dbReference type="FunFam" id="3.90.70.10:FF:000026">
    <property type="entry name" value="Ubiquitin carboxyl-terminal hydrolase 15"/>
    <property type="match status" value="1"/>
</dbReference>
<keyword evidence="6" id="KW-0175">Coiled coil</keyword>
<evidence type="ECO:0000313" key="12">
    <source>
        <dbReference type="EnsemblPlants" id="Pp3c7_3920V3.1"/>
    </source>
</evidence>
<dbReference type="SUPFAM" id="SSF144232">
    <property type="entry name" value="HIT/MYND zinc finger-like"/>
    <property type="match status" value="1"/>
</dbReference>